<name>A0A150FUE3_GONPE</name>
<comment type="caution">
    <text evidence="2">The sequence shown here is derived from an EMBL/GenBank/DDBJ whole genome shotgun (WGS) entry which is preliminary data.</text>
</comment>
<dbReference type="EMBL" id="LSYV01000656">
    <property type="protein sequence ID" value="KXZ41198.1"/>
    <property type="molecule type" value="Genomic_DNA"/>
</dbReference>
<evidence type="ECO:0000313" key="2">
    <source>
        <dbReference type="EMBL" id="KXZ41198.1"/>
    </source>
</evidence>
<evidence type="ECO:0000256" key="1">
    <source>
        <dbReference type="SAM" id="MobiDB-lite"/>
    </source>
</evidence>
<gene>
    <name evidence="2" type="ORF">GPECTOR_659g784</name>
</gene>
<dbReference type="AlphaFoldDB" id="A0A150FUE3"/>
<reference evidence="3" key="1">
    <citation type="journal article" date="2016" name="Nat. Commun.">
        <title>The Gonium pectorale genome demonstrates co-option of cell cycle regulation during the evolution of multicellularity.</title>
        <authorList>
            <person name="Hanschen E.R."/>
            <person name="Marriage T.N."/>
            <person name="Ferris P.J."/>
            <person name="Hamaji T."/>
            <person name="Toyoda A."/>
            <person name="Fujiyama A."/>
            <person name="Neme R."/>
            <person name="Noguchi H."/>
            <person name="Minakuchi Y."/>
            <person name="Suzuki M."/>
            <person name="Kawai-Toyooka H."/>
            <person name="Smith D.R."/>
            <person name="Sparks H."/>
            <person name="Anderson J."/>
            <person name="Bakaric R."/>
            <person name="Luria V."/>
            <person name="Karger A."/>
            <person name="Kirschner M.W."/>
            <person name="Durand P.M."/>
            <person name="Michod R.E."/>
            <person name="Nozaki H."/>
            <person name="Olson B.J."/>
        </authorList>
    </citation>
    <scope>NUCLEOTIDE SEQUENCE [LARGE SCALE GENOMIC DNA]</scope>
    <source>
        <strain evidence="3">NIES-2863</strain>
    </source>
</reference>
<evidence type="ECO:0000313" key="3">
    <source>
        <dbReference type="Proteomes" id="UP000075714"/>
    </source>
</evidence>
<proteinExistence type="predicted"/>
<sequence length="280" mass="30399">MRPRRGVKQLTSQRYIAHIAKPEYLSGSAAVEAARNVAKEKKAHLVAALKDAKQCKDAIRTMEKAAFQAAKETAKEKTRQKKMEEKAAAKAKAAAKKRNAPTATGDACPECSHTVNKPYGNSADGQPRVQCGCNHYPQLKRCKDFCAACKAQPLLSDPRLNREGRRALCASSKCRLCLCSCTFSGTWVKGDEESKQEAHDRFKVGSTTQAQHDMLRASRLPPEFQTKGALDRLKLLKPDVGKQALDRVQALLTDEQQAVLSAAAAKVVIGGRVLGTGRGG</sequence>
<organism evidence="2 3">
    <name type="scientific">Gonium pectorale</name>
    <name type="common">Green alga</name>
    <dbReference type="NCBI Taxonomy" id="33097"/>
    <lineage>
        <taxon>Eukaryota</taxon>
        <taxon>Viridiplantae</taxon>
        <taxon>Chlorophyta</taxon>
        <taxon>core chlorophytes</taxon>
        <taxon>Chlorophyceae</taxon>
        <taxon>CS clade</taxon>
        <taxon>Chlamydomonadales</taxon>
        <taxon>Volvocaceae</taxon>
        <taxon>Gonium</taxon>
    </lineage>
</organism>
<dbReference type="Proteomes" id="UP000075714">
    <property type="component" value="Unassembled WGS sequence"/>
</dbReference>
<feature type="region of interest" description="Disordered" evidence="1">
    <location>
        <begin position="72"/>
        <end position="105"/>
    </location>
</feature>
<feature type="compositionally biased region" description="Basic and acidic residues" evidence="1">
    <location>
        <begin position="72"/>
        <end position="88"/>
    </location>
</feature>
<accession>A0A150FUE3</accession>
<keyword evidence="3" id="KW-1185">Reference proteome</keyword>
<protein>
    <submittedName>
        <fullName evidence="2">Uncharacterized protein</fullName>
    </submittedName>
</protein>